<evidence type="ECO:0000313" key="3">
    <source>
        <dbReference type="EMBL" id="WEK14069.1"/>
    </source>
</evidence>
<sequence>MSDGNPLRAARAPVLGLAVAAVSAANAAAARLAGRPASDVDPDRVAVAYSSERWFRLDARQPRAFAPESAFFPTRDGWVRTHATYPHHARALLAALRLPSSSTATEVASALAAGTTQTAVASVAASGGLCVAVLPVSETEDARLRKEPLVHLDRIGRSPRRAALVGDASAPLRGIRVLDLTRVLAGPVATRTLALLGADVLRIDSPRLPEIAWQHLDTGHGKRSTLLDLATAPDRSVFDSLLETADVIVLGYRPGTLERFGLSPSALAERRPGIVIARVSAWGETGGRGFDSLVQAASGIALHESANGHTPTALPAQALDHSAGYHLAAAILTAIDRQTEEGGSWLATTSLRRMAAQLLDGHRGERGGEHRGEHRDEPDLPVAEHRPFDAASHLQHFTVGEHALTTTAPAISYLDGPAAFAPPRPWADDSPAWKDTRDAP</sequence>
<name>A0AAJ5W314_9MICO</name>
<feature type="compositionally biased region" description="Basic and acidic residues" evidence="1">
    <location>
        <begin position="431"/>
        <end position="440"/>
    </location>
</feature>
<dbReference type="InterPro" id="IPR003673">
    <property type="entry name" value="CoA-Trfase_fam_III"/>
</dbReference>
<dbReference type="SUPFAM" id="SSF89796">
    <property type="entry name" value="CoA-transferase family III (CaiB/BaiF)"/>
    <property type="match status" value="2"/>
</dbReference>
<evidence type="ECO:0000256" key="2">
    <source>
        <dbReference type="SAM" id="SignalP"/>
    </source>
</evidence>
<feature type="signal peptide" evidence="2">
    <location>
        <begin position="1"/>
        <end position="27"/>
    </location>
</feature>
<dbReference type="InterPro" id="IPR023606">
    <property type="entry name" value="CoA-Trfase_III_dom_1_sf"/>
</dbReference>
<accession>A0AAJ5W314</accession>
<gene>
    <name evidence="3" type="ORF">P0Y48_02315</name>
</gene>
<dbReference type="EMBL" id="CP119321">
    <property type="protein sequence ID" value="WEK14069.1"/>
    <property type="molecule type" value="Genomic_DNA"/>
</dbReference>
<dbReference type="Pfam" id="PF02515">
    <property type="entry name" value="CoA_transf_3"/>
    <property type="match status" value="1"/>
</dbReference>
<keyword evidence="3" id="KW-0808">Transferase</keyword>
<proteinExistence type="predicted"/>
<dbReference type="PANTHER" id="PTHR48228">
    <property type="entry name" value="SUCCINYL-COA--D-CITRAMALATE COA-TRANSFERASE"/>
    <property type="match status" value="1"/>
</dbReference>
<evidence type="ECO:0000313" key="4">
    <source>
        <dbReference type="Proteomes" id="UP001213972"/>
    </source>
</evidence>
<organism evidence="3 4">
    <name type="scientific">Candidatus Microbacterium phytovorans</name>
    <dbReference type="NCBI Taxonomy" id="3121374"/>
    <lineage>
        <taxon>Bacteria</taxon>
        <taxon>Bacillati</taxon>
        <taxon>Actinomycetota</taxon>
        <taxon>Actinomycetes</taxon>
        <taxon>Micrococcales</taxon>
        <taxon>Microbacteriaceae</taxon>
        <taxon>Microbacterium</taxon>
    </lineage>
</organism>
<feature type="region of interest" description="Disordered" evidence="1">
    <location>
        <begin position="363"/>
        <end position="382"/>
    </location>
</feature>
<feature type="region of interest" description="Disordered" evidence="1">
    <location>
        <begin position="421"/>
        <end position="440"/>
    </location>
</feature>
<reference evidence="3" key="1">
    <citation type="submission" date="2023-03" db="EMBL/GenBank/DDBJ databases">
        <title>Andean soil-derived lignocellulolytic bacterial consortium as a source of novel taxa and putative plastic-active enzymes.</title>
        <authorList>
            <person name="Diaz-Garcia L."/>
            <person name="Chuvochina M."/>
            <person name="Feuerriegel G."/>
            <person name="Bunk B."/>
            <person name="Sproer C."/>
            <person name="Streit W.R."/>
            <person name="Rodriguez L.M."/>
            <person name="Overmann J."/>
            <person name="Jimenez D.J."/>
        </authorList>
    </citation>
    <scope>NUCLEOTIDE SEQUENCE</scope>
    <source>
        <strain evidence="3">MAG 4610</strain>
    </source>
</reference>
<feature type="chain" id="PRO_5042487605" evidence="2">
    <location>
        <begin position="28"/>
        <end position="440"/>
    </location>
</feature>
<keyword evidence="2" id="KW-0732">Signal</keyword>
<dbReference type="GO" id="GO:0016740">
    <property type="term" value="F:transferase activity"/>
    <property type="evidence" value="ECO:0007669"/>
    <property type="project" value="UniProtKB-KW"/>
</dbReference>
<dbReference type="InterPro" id="IPR050509">
    <property type="entry name" value="CoA-transferase_III"/>
</dbReference>
<dbReference type="Proteomes" id="UP001213972">
    <property type="component" value="Chromosome"/>
</dbReference>
<dbReference type="AlphaFoldDB" id="A0AAJ5W314"/>
<dbReference type="Gene3D" id="3.40.50.10540">
    <property type="entry name" value="Crotonobetainyl-coa:carnitine coa-transferase, domain 1"/>
    <property type="match status" value="1"/>
</dbReference>
<evidence type="ECO:0000256" key="1">
    <source>
        <dbReference type="SAM" id="MobiDB-lite"/>
    </source>
</evidence>
<protein>
    <submittedName>
        <fullName evidence="3">CoA transferase</fullName>
    </submittedName>
</protein>
<dbReference type="PANTHER" id="PTHR48228:SF4">
    <property type="entry name" value="BLR3030 PROTEIN"/>
    <property type="match status" value="1"/>
</dbReference>